<keyword evidence="3" id="KW-1185">Reference proteome</keyword>
<dbReference type="CDD" id="cd00865">
    <property type="entry name" value="PEBP_bact_arch"/>
    <property type="match status" value="1"/>
</dbReference>
<protein>
    <submittedName>
        <fullName evidence="2">YbhB/YbcL family Raf kinase inhibitor-like protein</fullName>
    </submittedName>
</protein>
<evidence type="ECO:0000313" key="2">
    <source>
        <dbReference type="EMBL" id="GAA4686383.1"/>
    </source>
</evidence>
<keyword evidence="2" id="KW-0649">Protein kinase inhibitor</keyword>
<reference evidence="3" key="1">
    <citation type="journal article" date="2019" name="Int. J. Syst. Evol. Microbiol.">
        <title>The Global Catalogue of Microorganisms (GCM) 10K type strain sequencing project: providing services to taxonomists for standard genome sequencing and annotation.</title>
        <authorList>
            <consortium name="The Broad Institute Genomics Platform"/>
            <consortium name="The Broad Institute Genome Sequencing Center for Infectious Disease"/>
            <person name="Wu L."/>
            <person name="Ma J."/>
        </authorList>
    </citation>
    <scope>NUCLEOTIDE SEQUENCE [LARGE SCALE GENOMIC DNA]</scope>
    <source>
        <strain evidence="3">JCM 18956</strain>
    </source>
</reference>
<dbReference type="RefSeq" id="WP_345377358.1">
    <property type="nucleotide sequence ID" value="NZ_BAABLM010000012.1"/>
</dbReference>
<dbReference type="PANTHER" id="PTHR30289:SF1">
    <property type="entry name" value="PEBP (PHOSPHATIDYLETHANOLAMINE-BINDING PROTEIN) FAMILY PROTEIN"/>
    <property type="match status" value="1"/>
</dbReference>
<dbReference type="Gene3D" id="3.90.280.10">
    <property type="entry name" value="PEBP-like"/>
    <property type="match status" value="1"/>
</dbReference>
<dbReference type="Proteomes" id="UP001501295">
    <property type="component" value="Unassembled WGS sequence"/>
</dbReference>
<name>A0ABP8WBY8_9MICO</name>
<evidence type="ECO:0000313" key="3">
    <source>
        <dbReference type="Proteomes" id="UP001501295"/>
    </source>
</evidence>
<accession>A0ABP8WBY8</accession>
<evidence type="ECO:0000256" key="1">
    <source>
        <dbReference type="ARBA" id="ARBA00007120"/>
    </source>
</evidence>
<organism evidence="2 3">
    <name type="scientific">Frondihabitans cladoniiphilus</name>
    <dbReference type="NCBI Taxonomy" id="715785"/>
    <lineage>
        <taxon>Bacteria</taxon>
        <taxon>Bacillati</taxon>
        <taxon>Actinomycetota</taxon>
        <taxon>Actinomycetes</taxon>
        <taxon>Micrococcales</taxon>
        <taxon>Microbacteriaceae</taxon>
        <taxon>Frondihabitans</taxon>
    </lineage>
</organism>
<comment type="caution">
    <text evidence="2">The sequence shown here is derived from an EMBL/GenBank/DDBJ whole genome shotgun (WGS) entry which is preliminary data.</text>
</comment>
<comment type="similarity">
    <text evidence="1">Belongs to the UPF0098 family.</text>
</comment>
<dbReference type="GO" id="GO:0004860">
    <property type="term" value="F:protein kinase inhibitor activity"/>
    <property type="evidence" value="ECO:0007669"/>
    <property type="project" value="UniProtKB-KW"/>
</dbReference>
<gene>
    <name evidence="2" type="ORF">GCM10025780_36260</name>
</gene>
<proteinExistence type="inferred from homology"/>
<dbReference type="PANTHER" id="PTHR30289">
    <property type="entry name" value="UNCHARACTERIZED PROTEIN YBCL-RELATED"/>
    <property type="match status" value="1"/>
</dbReference>
<dbReference type="InterPro" id="IPR005247">
    <property type="entry name" value="YbhB_YbcL/LppC-like"/>
</dbReference>
<dbReference type="SUPFAM" id="SSF49777">
    <property type="entry name" value="PEBP-like"/>
    <property type="match status" value="1"/>
</dbReference>
<dbReference type="InterPro" id="IPR008914">
    <property type="entry name" value="PEBP"/>
</dbReference>
<dbReference type="EMBL" id="BAABLM010000012">
    <property type="protein sequence ID" value="GAA4686383.1"/>
    <property type="molecule type" value="Genomic_DNA"/>
</dbReference>
<sequence>MPNPLGRALRHRRAGQDSLVWADPDLRVAENFTLTSPGFDHGGPIPSRHRGRVFGANVSPALAWSAPPTGTDELLLIVQDADSPGRRPATHAVTRGIDPGGLHLPESALVEPSPFEGLSHGRGPLGRLGYVGPAPIPSHGPHSYVFQLFALDRRPDLPPRFTVDDAVGAMVGHLLGRARLDGTYEIR</sequence>
<dbReference type="Pfam" id="PF01161">
    <property type="entry name" value="PBP"/>
    <property type="match status" value="1"/>
</dbReference>
<dbReference type="InterPro" id="IPR036610">
    <property type="entry name" value="PEBP-like_sf"/>
</dbReference>